<dbReference type="AlphaFoldDB" id="A0AAP0PNH4"/>
<feature type="domain" description="Agenet" evidence="1">
    <location>
        <begin position="74"/>
        <end position="129"/>
    </location>
</feature>
<gene>
    <name evidence="2" type="ORF">Syun_008826</name>
</gene>
<organism evidence="2 3">
    <name type="scientific">Stephania yunnanensis</name>
    <dbReference type="NCBI Taxonomy" id="152371"/>
    <lineage>
        <taxon>Eukaryota</taxon>
        <taxon>Viridiplantae</taxon>
        <taxon>Streptophyta</taxon>
        <taxon>Embryophyta</taxon>
        <taxon>Tracheophyta</taxon>
        <taxon>Spermatophyta</taxon>
        <taxon>Magnoliopsida</taxon>
        <taxon>Ranunculales</taxon>
        <taxon>Menispermaceae</taxon>
        <taxon>Menispermoideae</taxon>
        <taxon>Cissampelideae</taxon>
        <taxon>Stephania</taxon>
    </lineage>
</organism>
<accession>A0AAP0PNH4</accession>
<dbReference type="Gene3D" id="2.30.30.140">
    <property type="match status" value="1"/>
</dbReference>
<dbReference type="SMART" id="SM00743">
    <property type="entry name" value="Agenet"/>
    <property type="match status" value="2"/>
</dbReference>
<dbReference type="PANTHER" id="PTHR31917:SF148">
    <property type="entry name" value="DUF724 DOMAIN-CONTAINING PROTEIN 2"/>
    <property type="match status" value="1"/>
</dbReference>
<dbReference type="EMBL" id="JBBNAF010000004">
    <property type="protein sequence ID" value="KAK9150517.1"/>
    <property type="molecule type" value="Genomic_DNA"/>
</dbReference>
<evidence type="ECO:0000259" key="1">
    <source>
        <dbReference type="SMART" id="SM00743"/>
    </source>
</evidence>
<comment type="caution">
    <text evidence="2">The sequence shown here is derived from an EMBL/GenBank/DDBJ whole genome shotgun (WGS) entry which is preliminary data.</text>
</comment>
<proteinExistence type="predicted"/>
<feature type="domain" description="Agenet" evidence="1">
    <location>
        <begin position="3"/>
        <end position="72"/>
    </location>
</feature>
<dbReference type="Pfam" id="PF05641">
    <property type="entry name" value="Agenet"/>
    <property type="match status" value="1"/>
</dbReference>
<dbReference type="InterPro" id="IPR014002">
    <property type="entry name" value="Agenet_dom_plant"/>
</dbReference>
<evidence type="ECO:0000313" key="2">
    <source>
        <dbReference type="EMBL" id="KAK9150517.1"/>
    </source>
</evidence>
<reference evidence="2 3" key="1">
    <citation type="submission" date="2024-01" db="EMBL/GenBank/DDBJ databases">
        <title>Genome assemblies of Stephania.</title>
        <authorList>
            <person name="Yang L."/>
        </authorList>
    </citation>
    <scope>NUCLEOTIDE SEQUENCE [LARGE SCALE GENOMIC DNA]</scope>
    <source>
        <strain evidence="2">YNDBR</strain>
        <tissue evidence="2">Leaf</tissue>
    </source>
</reference>
<dbReference type="PANTHER" id="PTHR31917">
    <property type="entry name" value="AGENET DOMAIN-CONTAINING PROTEIN-RELATED"/>
    <property type="match status" value="1"/>
</dbReference>
<evidence type="ECO:0000313" key="3">
    <source>
        <dbReference type="Proteomes" id="UP001420932"/>
    </source>
</evidence>
<dbReference type="CDD" id="cd20405">
    <property type="entry name" value="Tudor_Agenet_AtDUF_rpt1_3"/>
    <property type="match status" value="1"/>
</dbReference>
<sequence length="144" mass="16956">MAFRFRQGDYVEVTSDEDGFQGAYYTAKVVKPLTSQNQYLVQYQTLLTDDESSMLREAVDAIHVRPLPPAIRALEFRAWDEVDVYANDGWWVGRVVGGKEGMYEVFFDCYECSIWYGVDELRIHQEWEYGRWVISDYHKCTRLV</sequence>
<dbReference type="InterPro" id="IPR008395">
    <property type="entry name" value="Agenet-like_dom"/>
</dbReference>
<name>A0AAP0PNH4_9MAGN</name>
<protein>
    <recommendedName>
        <fullName evidence="1">Agenet domain-containing protein</fullName>
    </recommendedName>
</protein>
<dbReference type="Proteomes" id="UP001420932">
    <property type="component" value="Unassembled WGS sequence"/>
</dbReference>
<keyword evidence="3" id="KW-1185">Reference proteome</keyword>